<evidence type="ECO:0000256" key="3">
    <source>
        <dbReference type="ARBA" id="ARBA00022837"/>
    </source>
</evidence>
<dbReference type="InterPro" id="IPR019960">
    <property type="entry name" value="T1SS_VCA0849"/>
</dbReference>
<comment type="caution">
    <text evidence="5">The sequence shown here is derived from an EMBL/GenBank/DDBJ whole genome shotgun (WGS) entry which is preliminary data.</text>
</comment>
<dbReference type="SUPFAM" id="SSF141072">
    <property type="entry name" value="CalX-like"/>
    <property type="match status" value="2"/>
</dbReference>
<dbReference type="InterPro" id="IPR003644">
    <property type="entry name" value="Calx_beta"/>
</dbReference>
<dbReference type="InterPro" id="IPR001343">
    <property type="entry name" value="Hemolysn_Ca-bd"/>
</dbReference>
<reference evidence="6" key="1">
    <citation type="submission" date="2012-11" db="EMBL/GenBank/DDBJ databases">
        <authorList>
            <person name="Lucero-Rivera Y.E."/>
            <person name="Tovar-Ramirez D."/>
        </authorList>
    </citation>
    <scope>NUCLEOTIDE SEQUENCE [LARGE SCALE GENOMIC DNA]</scope>
    <source>
        <strain evidence="6">Araruama</strain>
    </source>
</reference>
<dbReference type="Proteomes" id="UP000189670">
    <property type="component" value="Unassembled WGS sequence"/>
</dbReference>
<dbReference type="PRINTS" id="PR00313">
    <property type="entry name" value="CABNDNGRPT"/>
</dbReference>
<dbReference type="Pfam" id="PF00353">
    <property type="entry name" value="HemolysinCabind"/>
    <property type="match status" value="1"/>
</dbReference>
<dbReference type="NCBIfam" id="TIGR03661">
    <property type="entry name" value="T1SS_VCA0849"/>
    <property type="match status" value="1"/>
</dbReference>
<gene>
    <name evidence="5" type="ORF">OMM_05668</name>
</gene>
<dbReference type="GO" id="GO:0005509">
    <property type="term" value="F:calcium ion binding"/>
    <property type="evidence" value="ECO:0007669"/>
    <property type="project" value="InterPro"/>
</dbReference>
<dbReference type="Gene3D" id="2.150.10.10">
    <property type="entry name" value="Serralysin-like metalloprotease, C-terminal"/>
    <property type="match status" value="1"/>
</dbReference>
<evidence type="ECO:0000313" key="5">
    <source>
        <dbReference type="EMBL" id="ETR66409.1"/>
    </source>
</evidence>
<dbReference type="EMBL" id="ATBP01002007">
    <property type="protein sequence ID" value="ETR66409.1"/>
    <property type="molecule type" value="Genomic_DNA"/>
</dbReference>
<evidence type="ECO:0000313" key="6">
    <source>
        <dbReference type="Proteomes" id="UP000189670"/>
    </source>
</evidence>
<dbReference type="InterPro" id="IPR011049">
    <property type="entry name" value="Serralysin-like_metalloprot_C"/>
</dbReference>
<organism evidence="5 6">
    <name type="scientific">Candidatus Magnetoglobus multicellularis str. Araruama</name>
    <dbReference type="NCBI Taxonomy" id="890399"/>
    <lineage>
        <taxon>Bacteria</taxon>
        <taxon>Pseudomonadati</taxon>
        <taxon>Thermodesulfobacteriota</taxon>
        <taxon>Desulfobacteria</taxon>
        <taxon>Desulfobacterales</taxon>
        <taxon>Desulfobacteraceae</taxon>
        <taxon>Candidatus Magnetoglobus</taxon>
    </lineage>
</organism>
<keyword evidence="1" id="KW-0732">Signal</keyword>
<evidence type="ECO:0000259" key="4">
    <source>
        <dbReference type="Pfam" id="PF03160"/>
    </source>
</evidence>
<proteinExistence type="predicted"/>
<name>A0A1V1NUZ7_9BACT</name>
<protein>
    <recommendedName>
        <fullName evidence="4">Calx-beta domain-containing protein</fullName>
    </recommendedName>
</protein>
<evidence type="ECO:0000256" key="2">
    <source>
        <dbReference type="ARBA" id="ARBA00022737"/>
    </source>
</evidence>
<evidence type="ECO:0000256" key="1">
    <source>
        <dbReference type="ARBA" id="ARBA00022729"/>
    </source>
</evidence>
<feature type="domain" description="Calx-beta" evidence="4">
    <location>
        <begin position="379"/>
        <end position="444"/>
    </location>
</feature>
<keyword evidence="2" id="KW-0677">Repeat</keyword>
<dbReference type="GO" id="GO:0007154">
    <property type="term" value="P:cell communication"/>
    <property type="evidence" value="ECO:0007669"/>
    <property type="project" value="InterPro"/>
</dbReference>
<dbReference type="Gene3D" id="2.60.40.2030">
    <property type="match status" value="2"/>
</dbReference>
<dbReference type="GO" id="GO:0016020">
    <property type="term" value="C:membrane"/>
    <property type="evidence" value="ECO:0007669"/>
    <property type="project" value="InterPro"/>
</dbReference>
<sequence>MAVSGRLGEKIRQHKAAADLAWLDYSDAVFENENVLAALAEFESYLPDNWQWRTIPPSVDEANLALDAIKFDYENEFVAVYGKDKSYVLIGGMGNDTLIGGYENDIIIGGEGSDILKGSGGSDIFVVSDNDEIIDFNVTDNDILDISHLLKHTNSPLQDYIHFEIINDLETGENHTQLSINADGTGNTFDDATILLRNVVFRDEVDIPSLLASGSIHTGGSKPTLELSLSISDATATENPEDPAAFDIVFSENILPENLTVPISLKGTAKPGQDFQLSIPIWNEQTGAYETTMISHTIIPVKLKKGDQKLTVKIIPIADTIREPNENIVVALSKKEDYYYVANNDVSPIEIADGTDEISIQTVNDMAIEGKPAGGSILISRVGSLDISKDVKLMVKGTAENGRDFYYVPSEISIQPGQTNATIDIIAYQDKEMEDVEFVEVIVSQAIIL</sequence>
<dbReference type="SUPFAM" id="SSF51120">
    <property type="entry name" value="beta-Roll"/>
    <property type="match status" value="1"/>
</dbReference>
<dbReference type="AlphaFoldDB" id="A0A1V1NUZ7"/>
<keyword evidence="3" id="KW-0106">Calcium</keyword>
<accession>A0A1V1NUZ7</accession>
<dbReference type="Pfam" id="PF03160">
    <property type="entry name" value="Calx-beta"/>
    <property type="match status" value="1"/>
</dbReference>
<dbReference type="InterPro" id="IPR038081">
    <property type="entry name" value="CalX-like_sf"/>
</dbReference>